<feature type="domain" description="SPOR" evidence="3">
    <location>
        <begin position="199"/>
        <end position="278"/>
    </location>
</feature>
<dbReference type="KEGG" id="acog:HWD57_12565"/>
<dbReference type="InterPro" id="IPR036680">
    <property type="entry name" value="SPOR-like_sf"/>
</dbReference>
<organism evidence="4 5">
    <name type="scientific">Candidatus Accumulibacter cognatus</name>
    <dbReference type="NCBI Taxonomy" id="2954383"/>
    <lineage>
        <taxon>Bacteria</taxon>
        <taxon>Pseudomonadati</taxon>
        <taxon>Pseudomonadota</taxon>
        <taxon>Betaproteobacteria</taxon>
        <taxon>Candidatus Accumulibacter</taxon>
    </lineage>
</organism>
<accession>A0A7D5SPN3</accession>
<dbReference type="InterPro" id="IPR007730">
    <property type="entry name" value="SPOR-like_dom"/>
</dbReference>
<reference evidence="4 5" key="1">
    <citation type="journal article" date="2019" name="Microbiome">
        <title>Annotated bacterial chromosomes from frame-shift-corrected long-read metagenomic data.</title>
        <authorList>
            <person name="Arumugam K."/>
            <person name="Bagci C."/>
            <person name="Bessarab I."/>
            <person name="Beier S."/>
            <person name="Buchfink B."/>
            <person name="Gorska A."/>
            <person name="Qiu G."/>
            <person name="Huson D.H."/>
            <person name="Williams R.B.H."/>
        </authorList>
    </citation>
    <scope>NUCLEOTIDE SEQUENCE [LARGE SCALE GENOMIC DNA]</scope>
    <source>
        <strain evidence="4">SSA1</strain>
    </source>
</reference>
<dbReference type="Gene3D" id="3.30.70.1070">
    <property type="entry name" value="Sporulation related repeat"/>
    <property type="match status" value="1"/>
</dbReference>
<gene>
    <name evidence="4" type="ORF">HWD57_12565</name>
</gene>
<feature type="compositionally biased region" description="Basic and acidic residues" evidence="1">
    <location>
        <begin position="180"/>
        <end position="200"/>
    </location>
</feature>
<feature type="region of interest" description="Disordered" evidence="1">
    <location>
        <begin position="160"/>
        <end position="200"/>
    </location>
</feature>
<dbReference type="SUPFAM" id="SSF110997">
    <property type="entry name" value="Sporulation related repeat"/>
    <property type="match status" value="1"/>
</dbReference>
<dbReference type="GO" id="GO:0042834">
    <property type="term" value="F:peptidoglycan binding"/>
    <property type="evidence" value="ECO:0007669"/>
    <property type="project" value="InterPro"/>
</dbReference>
<evidence type="ECO:0000256" key="2">
    <source>
        <dbReference type="SAM" id="Phobius"/>
    </source>
</evidence>
<dbReference type="Pfam" id="PF05036">
    <property type="entry name" value="SPOR"/>
    <property type="match status" value="1"/>
</dbReference>
<feature type="compositionally biased region" description="Low complexity" evidence="1">
    <location>
        <begin position="75"/>
        <end position="84"/>
    </location>
</feature>
<feature type="compositionally biased region" description="Basic and acidic residues" evidence="1">
    <location>
        <begin position="160"/>
        <end position="172"/>
    </location>
</feature>
<feature type="compositionally biased region" description="Pro residues" evidence="1">
    <location>
        <begin position="57"/>
        <end position="74"/>
    </location>
</feature>
<dbReference type="PANTHER" id="PTHR38687:SF1">
    <property type="entry name" value="CELL DIVISION PROTEIN DEDD"/>
    <property type="match status" value="1"/>
</dbReference>
<evidence type="ECO:0000313" key="4">
    <source>
        <dbReference type="EMBL" id="QLH50523.1"/>
    </source>
</evidence>
<dbReference type="GO" id="GO:0032506">
    <property type="term" value="P:cytokinetic process"/>
    <property type="evidence" value="ECO:0007669"/>
    <property type="project" value="TreeGrafter"/>
</dbReference>
<dbReference type="AlphaFoldDB" id="A0A7D5SPN3"/>
<name>A0A7D5SPN3_9PROT</name>
<dbReference type="EMBL" id="CP058708">
    <property type="protein sequence ID" value="QLH50523.1"/>
    <property type="molecule type" value="Genomic_DNA"/>
</dbReference>
<evidence type="ECO:0000256" key="1">
    <source>
        <dbReference type="SAM" id="MobiDB-lite"/>
    </source>
</evidence>
<evidence type="ECO:0000313" key="5">
    <source>
        <dbReference type="Proteomes" id="UP000509684"/>
    </source>
</evidence>
<dbReference type="PANTHER" id="PTHR38687">
    <property type="entry name" value="CELL DIVISION PROTEIN DEDD-RELATED"/>
    <property type="match status" value="1"/>
</dbReference>
<evidence type="ECO:0000259" key="3">
    <source>
        <dbReference type="PROSITE" id="PS51724"/>
    </source>
</evidence>
<dbReference type="PROSITE" id="PS51724">
    <property type="entry name" value="SPOR"/>
    <property type="match status" value="1"/>
</dbReference>
<keyword evidence="2" id="KW-0472">Membrane</keyword>
<dbReference type="GO" id="GO:0032153">
    <property type="term" value="C:cell division site"/>
    <property type="evidence" value="ECO:0007669"/>
    <property type="project" value="TreeGrafter"/>
</dbReference>
<feature type="region of interest" description="Disordered" evidence="1">
    <location>
        <begin position="51"/>
        <end position="94"/>
    </location>
</feature>
<dbReference type="GO" id="GO:0030428">
    <property type="term" value="C:cell septum"/>
    <property type="evidence" value="ECO:0007669"/>
    <property type="project" value="TreeGrafter"/>
</dbReference>
<dbReference type="InterPro" id="IPR052521">
    <property type="entry name" value="Cell_div_SPOR-domain"/>
</dbReference>
<feature type="transmembrane region" description="Helical" evidence="2">
    <location>
        <begin position="21"/>
        <end position="42"/>
    </location>
</feature>
<keyword evidence="2" id="KW-1133">Transmembrane helix</keyword>
<keyword evidence="2" id="KW-0812">Transmembrane</keyword>
<sequence>MSLDMKPRKAPPARKSEGGTLLGLFIGLVIGVIGVAGVVWYINKAPLPFTTTGQQPKLPPPVAGKPPAASPEVPPVASAPVALPGKPGDPVTDKPRFDFYKILPGKAEAIPDPKPEEVKPAETKPLVARSIETKPIETKPIETKPIETKPIETKPIETKPIETKPVEAKPTEGKAAPSKAESKAADAKPADGTRSRTENTLKEPLYLQAGSFQNAHEADNQKARLALIGTEAQIQQVMLQDKVWYRVRIGPYHKIDDVNHLRADLARQGIDANVVRKD</sequence>
<dbReference type="Proteomes" id="UP000509684">
    <property type="component" value="Chromosome"/>
</dbReference>
<protein>
    <submittedName>
        <fullName evidence="4">SPOR domain-containing protein</fullName>
    </submittedName>
</protein>
<proteinExistence type="predicted"/>